<name>E4XKC8_OIKDI</name>
<keyword evidence="3" id="KW-0175">Coiled coil</keyword>
<gene>
    <name evidence="6" type="ORF">GSOID_T00013091001</name>
</gene>
<evidence type="ECO:0000313" key="6">
    <source>
        <dbReference type="EMBL" id="CBY24917.1"/>
    </source>
</evidence>
<proteinExistence type="inferred from homology"/>
<evidence type="ECO:0000256" key="3">
    <source>
        <dbReference type="SAM" id="Coils"/>
    </source>
</evidence>
<sequence>MGKLPKQYKRKDGETSPEKVDVDDELERQFSRSNRERSAERDREKLREKKEERKIVLSKSSRKRSRSRDRKRSRSREKRRDRSDRERKRGSSRDRKRSKERKRSRSRSRDRRRRRRSGSKERKSRASLEREVQEKSKETGIAVPEYLARPAEQSKFLEAQAKRKLLWGNKNKETEAGKVTEQQKIWANLSVGDGKTTSKFQKLMGANKLQVDEGEGKEAAEKLIEKQKTMFNAFENQYANARQQTHFSKGKGFGL</sequence>
<organism evidence="6">
    <name type="scientific">Oikopleura dioica</name>
    <name type="common">Tunicate</name>
    <dbReference type="NCBI Taxonomy" id="34765"/>
    <lineage>
        <taxon>Eukaryota</taxon>
        <taxon>Metazoa</taxon>
        <taxon>Chordata</taxon>
        <taxon>Tunicata</taxon>
        <taxon>Appendicularia</taxon>
        <taxon>Copelata</taxon>
        <taxon>Oikopleuridae</taxon>
        <taxon>Oikopleura</taxon>
    </lineage>
</organism>
<feature type="compositionally biased region" description="Basic residues" evidence="4">
    <location>
        <begin position="94"/>
        <end position="117"/>
    </location>
</feature>
<dbReference type="OrthoDB" id="1928974at2759"/>
<protein>
    <recommendedName>
        <fullName evidence="2">Arginine/serine-rich coiled-coil protein 2</fullName>
    </recommendedName>
</protein>
<dbReference type="InterPro" id="IPR028124">
    <property type="entry name" value="SMAP_dom"/>
</dbReference>
<accession>E4XKC8</accession>
<evidence type="ECO:0000256" key="4">
    <source>
        <dbReference type="SAM" id="MobiDB-lite"/>
    </source>
</evidence>
<dbReference type="PANTHER" id="PTHR22426:SF2">
    <property type="entry name" value="ARGININE_SERINE-RICH COILED-COIL PROTEIN 2"/>
    <property type="match status" value="1"/>
</dbReference>
<dbReference type="Pfam" id="PF15477">
    <property type="entry name" value="SMAP"/>
    <property type="match status" value="1"/>
</dbReference>
<feature type="domain" description="Small acidic protein-like" evidence="5">
    <location>
        <begin position="186"/>
        <end position="254"/>
    </location>
</feature>
<feature type="region of interest" description="Disordered" evidence="4">
    <location>
        <begin position="1"/>
        <end position="142"/>
    </location>
</feature>
<evidence type="ECO:0000256" key="1">
    <source>
        <dbReference type="ARBA" id="ARBA00038176"/>
    </source>
</evidence>
<comment type="similarity">
    <text evidence="1">Belongs to the RSRC2 family.</text>
</comment>
<evidence type="ECO:0000313" key="7">
    <source>
        <dbReference type="Proteomes" id="UP000001307"/>
    </source>
</evidence>
<evidence type="ECO:0000259" key="5">
    <source>
        <dbReference type="Pfam" id="PF15477"/>
    </source>
</evidence>
<feature type="compositionally biased region" description="Basic and acidic residues" evidence="4">
    <location>
        <begin position="118"/>
        <end position="138"/>
    </location>
</feature>
<dbReference type="Proteomes" id="UP000001307">
    <property type="component" value="Unassembled WGS sequence"/>
</dbReference>
<feature type="compositionally biased region" description="Basic and acidic residues" evidence="4">
    <location>
        <begin position="10"/>
        <end position="20"/>
    </location>
</feature>
<dbReference type="PANTHER" id="PTHR22426">
    <property type="entry name" value="ARGININE_SERINE-RICH COILED-COIL PROTEIN 2"/>
    <property type="match status" value="1"/>
</dbReference>
<feature type="coiled-coil region" evidence="3">
    <location>
        <begin position="217"/>
        <end position="244"/>
    </location>
</feature>
<feature type="compositionally biased region" description="Basic and acidic residues" evidence="4">
    <location>
        <begin position="78"/>
        <end position="93"/>
    </location>
</feature>
<feature type="compositionally biased region" description="Basic residues" evidence="4">
    <location>
        <begin position="60"/>
        <end position="77"/>
    </location>
</feature>
<dbReference type="AlphaFoldDB" id="E4XKC8"/>
<dbReference type="EMBL" id="FN653064">
    <property type="protein sequence ID" value="CBY24917.1"/>
    <property type="molecule type" value="Genomic_DNA"/>
</dbReference>
<reference evidence="6" key="1">
    <citation type="journal article" date="2010" name="Science">
        <title>Plasticity of animal genome architecture unmasked by rapid evolution of a pelagic tunicate.</title>
        <authorList>
            <person name="Denoeud F."/>
            <person name="Henriet S."/>
            <person name="Mungpakdee S."/>
            <person name="Aury J.M."/>
            <person name="Da Silva C."/>
            <person name="Brinkmann H."/>
            <person name="Mikhaleva J."/>
            <person name="Olsen L.C."/>
            <person name="Jubin C."/>
            <person name="Canestro C."/>
            <person name="Bouquet J.M."/>
            <person name="Danks G."/>
            <person name="Poulain J."/>
            <person name="Campsteijn C."/>
            <person name="Adamski M."/>
            <person name="Cross I."/>
            <person name="Yadetie F."/>
            <person name="Muffato M."/>
            <person name="Louis A."/>
            <person name="Butcher S."/>
            <person name="Tsagkogeorga G."/>
            <person name="Konrad A."/>
            <person name="Singh S."/>
            <person name="Jensen M.F."/>
            <person name="Cong E.H."/>
            <person name="Eikeseth-Otteraa H."/>
            <person name="Noel B."/>
            <person name="Anthouard V."/>
            <person name="Porcel B.M."/>
            <person name="Kachouri-Lafond R."/>
            <person name="Nishino A."/>
            <person name="Ugolini M."/>
            <person name="Chourrout P."/>
            <person name="Nishida H."/>
            <person name="Aasland R."/>
            <person name="Huzurbazar S."/>
            <person name="Westhof E."/>
            <person name="Delsuc F."/>
            <person name="Lehrach H."/>
            <person name="Reinhardt R."/>
            <person name="Weissenbach J."/>
            <person name="Roy S.W."/>
            <person name="Artiguenave F."/>
            <person name="Postlethwait J.H."/>
            <person name="Manak J.R."/>
            <person name="Thompson E.M."/>
            <person name="Jaillon O."/>
            <person name="Du Pasquier L."/>
            <person name="Boudinot P."/>
            <person name="Liberles D.A."/>
            <person name="Volff J.N."/>
            <person name="Philippe H."/>
            <person name="Lenhard B."/>
            <person name="Roest Crollius H."/>
            <person name="Wincker P."/>
            <person name="Chourrout D."/>
        </authorList>
    </citation>
    <scope>NUCLEOTIDE SEQUENCE [LARGE SCALE GENOMIC DNA]</scope>
</reference>
<feature type="compositionally biased region" description="Basic and acidic residues" evidence="4">
    <location>
        <begin position="27"/>
        <end position="55"/>
    </location>
</feature>
<evidence type="ECO:0000256" key="2">
    <source>
        <dbReference type="ARBA" id="ARBA00040671"/>
    </source>
</evidence>
<keyword evidence="7" id="KW-1185">Reference proteome</keyword>
<dbReference type="InParanoid" id="E4XKC8"/>